<keyword evidence="2" id="KW-0808">Transferase</keyword>
<dbReference type="GO" id="GO:0008168">
    <property type="term" value="F:methyltransferase activity"/>
    <property type="evidence" value="ECO:0007669"/>
    <property type="project" value="UniProtKB-KW"/>
</dbReference>
<name>A0A7W7BQI7_9MICO</name>
<organism evidence="2 3">
    <name type="scientific">Microbacterium marinum</name>
    <dbReference type="NCBI Taxonomy" id="421115"/>
    <lineage>
        <taxon>Bacteria</taxon>
        <taxon>Bacillati</taxon>
        <taxon>Actinomycetota</taxon>
        <taxon>Actinomycetes</taxon>
        <taxon>Micrococcales</taxon>
        <taxon>Microbacteriaceae</taxon>
        <taxon>Microbacterium</taxon>
    </lineage>
</organism>
<keyword evidence="1" id="KW-1133">Transmembrane helix</keyword>
<sequence length="62" mass="6610">MTSPDITTPDKSRGERTTAAVELVAVALIVAGVAMWSAPVAFIVAGVLVWTIAHPIPRVWIR</sequence>
<dbReference type="RefSeq" id="WP_184216998.1">
    <property type="nucleotide sequence ID" value="NZ_JACHMD010000001.1"/>
</dbReference>
<feature type="transmembrane region" description="Helical" evidence="1">
    <location>
        <begin position="20"/>
        <end position="53"/>
    </location>
</feature>
<protein>
    <submittedName>
        <fullName evidence="2">Tetrahydromethanopterin S-methyltransferase subunit C</fullName>
    </submittedName>
</protein>
<dbReference type="Proteomes" id="UP000573729">
    <property type="component" value="Unassembled WGS sequence"/>
</dbReference>
<comment type="caution">
    <text evidence="2">The sequence shown here is derived from an EMBL/GenBank/DDBJ whole genome shotgun (WGS) entry which is preliminary data.</text>
</comment>
<keyword evidence="1" id="KW-0812">Transmembrane</keyword>
<dbReference type="GO" id="GO:0032259">
    <property type="term" value="P:methylation"/>
    <property type="evidence" value="ECO:0007669"/>
    <property type="project" value="UniProtKB-KW"/>
</dbReference>
<keyword evidence="1" id="KW-0472">Membrane</keyword>
<evidence type="ECO:0000256" key="1">
    <source>
        <dbReference type="SAM" id="Phobius"/>
    </source>
</evidence>
<gene>
    <name evidence="2" type="ORF">BKA24_001682</name>
</gene>
<accession>A0A7W7BQI7</accession>
<keyword evidence="3" id="KW-1185">Reference proteome</keyword>
<evidence type="ECO:0000313" key="3">
    <source>
        <dbReference type="Proteomes" id="UP000573729"/>
    </source>
</evidence>
<dbReference type="AlphaFoldDB" id="A0A7W7BQI7"/>
<proteinExistence type="predicted"/>
<dbReference type="EMBL" id="JACHMD010000001">
    <property type="protein sequence ID" value="MBB4666973.1"/>
    <property type="molecule type" value="Genomic_DNA"/>
</dbReference>
<reference evidence="2 3" key="1">
    <citation type="submission" date="2020-08" db="EMBL/GenBank/DDBJ databases">
        <title>Sequencing the genomes of 1000 actinobacteria strains.</title>
        <authorList>
            <person name="Klenk H.-P."/>
        </authorList>
    </citation>
    <scope>NUCLEOTIDE SEQUENCE [LARGE SCALE GENOMIC DNA]</scope>
    <source>
        <strain evidence="2 3">DSM 24947</strain>
    </source>
</reference>
<keyword evidence="2" id="KW-0489">Methyltransferase</keyword>
<evidence type="ECO:0000313" key="2">
    <source>
        <dbReference type="EMBL" id="MBB4666973.1"/>
    </source>
</evidence>